<dbReference type="OrthoDB" id="3360976at2759"/>
<feature type="domain" description="DUF6593" evidence="1">
    <location>
        <begin position="11"/>
        <end position="189"/>
    </location>
</feature>
<evidence type="ECO:0000313" key="2">
    <source>
        <dbReference type="EMBL" id="KAJ2921096.1"/>
    </source>
</evidence>
<dbReference type="InterPro" id="IPR046528">
    <property type="entry name" value="DUF6593"/>
</dbReference>
<feature type="non-terminal residue" evidence="2">
    <location>
        <position position="1"/>
    </location>
</feature>
<evidence type="ECO:0000313" key="3">
    <source>
        <dbReference type="Proteomes" id="UP001140091"/>
    </source>
</evidence>
<gene>
    <name evidence="2" type="ORF">H1R20_g15997</name>
</gene>
<name>A0A9W8M8D7_9AGAR</name>
<organism evidence="2 3">
    <name type="scientific">Candolleomyces eurysporus</name>
    <dbReference type="NCBI Taxonomy" id="2828524"/>
    <lineage>
        <taxon>Eukaryota</taxon>
        <taxon>Fungi</taxon>
        <taxon>Dikarya</taxon>
        <taxon>Basidiomycota</taxon>
        <taxon>Agaricomycotina</taxon>
        <taxon>Agaricomycetes</taxon>
        <taxon>Agaricomycetidae</taxon>
        <taxon>Agaricales</taxon>
        <taxon>Agaricineae</taxon>
        <taxon>Psathyrellaceae</taxon>
        <taxon>Candolleomyces</taxon>
    </lineage>
</organism>
<proteinExistence type="predicted"/>
<accession>A0A9W8M8D7</accession>
<protein>
    <recommendedName>
        <fullName evidence="1">DUF6593 domain-containing protein</fullName>
    </recommendedName>
</protein>
<reference evidence="2" key="1">
    <citation type="submission" date="2022-06" db="EMBL/GenBank/DDBJ databases">
        <title>Genome Sequence of Candolleomyces eurysporus.</title>
        <authorList>
            <person name="Buettner E."/>
        </authorList>
    </citation>
    <scope>NUCLEOTIDE SEQUENCE</scope>
    <source>
        <strain evidence="2">VTCC 930004</strain>
    </source>
</reference>
<dbReference type="EMBL" id="JANBPK010001675">
    <property type="protein sequence ID" value="KAJ2921096.1"/>
    <property type="molecule type" value="Genomic_DNA"/>
</dbReference>
<dbReference type="Proteomes" id="UP001140091">
    <property type="component" value="Unassembled WGS sequence"/>
</dbReference>
<evidence type="ECO:0000259" key="1">
    <source>
        <dbReference type="Pfam" id="PF20236"/>
    </source>
</evidence>
<comment type="caution">
    <text evidence="2">The sequence shown here is derived from an EMBL/GenBank/DDBJ whole genome shotgun (WGS) entry which is preliminary data.</text>
</comment>
<sequence>MRLLPAKGTPPWATILRTGNGEPAYKIKEIDSSSLTGGSTTAIYKIPLGQGVRVEPDQTSTKRMPNLTTAELATVKIRLLHSDEYTVNGQFIKVDNFYKKEGLGRWYGRDRIWTGPDGIRYRWKIKDTKPELYLNDGDKRLVAKFHREHSGFFSTREACPASLEFFGQPTPELVDMIVITFVHLEKRRAKDEEFEKEMLKESLKEGLKEGLSG</sequence>
<dbReference type="Pfam" id="PF20236">
    <property type="entry name" value="DUF6593"/>
    <property type="match status" value="1"/>
</dbReference>
<dbReference type="AlphaFoldDB" id="A0A9W8M8D7"/>
<keyword evidence="3" id="KW-1185">Reference proteome</keyword>